<keyword evidence="16" id="KW-0456">Lyase</keyword>
<dbReference type="EC" id="4.1.99.3" evidence="3"/>
<dbReference type="InterPro" id="IPR014729">
    <property type="entry name" value="Rossmann-like_a/b/a_fold"/>
</dbReference>
<dbReference type="InterPro" id="IPR018394">
    <property type="entry name" value="DNA_photolyase_1_CS_C"/>
</dbReference>
<evidence type="ECO:0000256" key="7">
    <source>
        <dbReference type="ARBA" id="ARBA00022991"/>
    </source>
</evidence>
<dbReference type="Pfam" id="PF00875">
    <property type="entry name" value="DNA_photolyase"/>
    <property type="match status" value="1"/>
</dbReference>
<keyword evidence="7 14" id="KW-0157">Chromophore</keyword>
<keyword evidence="17" id="KW-1185">Reference proteome</keyword>
<evidence type="ECO:0000259" key="15">
    <source>
        <dbReference type="PROSITE" id="PS51645"/>
    </source>
</evidence>
<dbReference type="SUPFAM" id="SSF52425">
    <property type="entry name" value="Cryptochrome/photolyase, N-terminal domain"/>
    <property type="match status" value="1"/>
</dbReference>
<evidence type="ECO:0000256" key="1">
    <source>
        <dbReference type="ARBA" id="ARBA00001932"/>
    </source>
</evidence>
<evidence type="ECO:0000256" key="11">
    <source>
        <dbReference type="ARBA" id="ARBA00083107"/>
    </source>
</evidence>
<dbReference type="Pfam" id="PF03441">
    <property type="entry name" value="FAD_binding_7"/>
    <property type="match status" value="1"/>
</dbReference>
<comment type="cofactor">
    <cofactor evidence="12">
        <name>FAD</name>
        <dbReference type="ChEBI" id="CHEBI:57692"/>
    </cofactor>
    <text evidence="12">Binds 1 FAD per subunit.</text>
</comment>
<evidence type="ECO:0000256" key="13">
    <source>
        <dbReference type="PIRSR" id="PIRSR602081-2"/>
    </source>
</evidence>
<feature type="binding site" evidence="12">
    <location>
        <begin position="234"/>
        <end position="238"/>
    </location>
    <ligand>
        <name>FAD</name>
        <dbReference type="ChEBI" id="CHEBI:57692"/>
    </ligand>
</feature>
<comment type="function">
    <text evidence="10">Involved in repair of UV radiation-induced DNA damage. Catalyzes the light-dependent monomerization (300-600 nm) of cyclobutyl pyrimidine dimers (in cis-syn configuration), which are formed between adjacent bases on the same DNA strand upon exposure to ultraviolet radiation.</text>
</comment>
<evidence type="ECO:0000256" key="14">
    <source>
        <dbReference type="RuleBase" id="RU004182"/>
    </source>
</evidence>
<dbReference type="InterPro" id="IPR002081">
    <property type="entry name" value="Cryptochrome/DNA_photolyase_1"/>
</dbReference>
<comment type="cofactor">
    <cofactor evidence="1">
        <name>(6R)-5,10-methylene-5,6,7,8-tetrahydrofolate</name>
        <dbReference type="ChEBI" id="CHEBI:15636"/>
    </cofactor>
</comment>
<evidence type="ECO:0000313" key="17">
    <source>
        <dbReference type="Proteomes" id="UP000189462"/>
    </source>
</evidence>
<dbReference type="PANTHER" id="PTHR11455">
    <property type="entry name" value="CRYPTOCHROME"/>
    <property type="match status" value="1"/>
</dbReference>
<dbReference type="RefSeq" id="WP_077278159.1">
    <property type="nucleotide sequence ID" value="NZ_MVBK01000033.1"/>
</dbReference>
<dbReference type="GO" id="GO:0009416">
    <property type="term" value="P:response to light stimulus"/>
    <property type="evidence" value="ECO:0007669"/>
    <property type="project" value="TreeGrafter"/>
</dbReference>
<dbReference type="Proteomes" id="UP000189462">
    <property type="component" value="Unassembled WGS sequence"/>
</dbReference>
<dbReference type="SUPFAM" id="SSF48173">
    <property type="entry name" value="Cryptochrome/photolyase FAD-binding domain"/>
    <property type="match status" value="1"/>
</dbReference>
<evidence type="ECO:0000256" key="2">
    <source>
        <dbReference type="ARBA" id="ARBA00005862"/>
    </source>
</evidence>
<dbReference type="GO" id="GO:0003677">
    <property type="term" value="F:DNA binding"/>
    <property type="evidence" value="ECO:0007669"/>
    <property type="project" value="TreeGrafter"/>
</dbReference>
<comment type="similarity">
    <text evidence="14">Belongs to the DNA photolyase family.</text>
</comment>
<comment type="similarity">
    <text evidence="2">Belongs to the DNA photolyase class-1 family.</text>
</comment>
<accession>A0A1V3NLQ0</accession>
<dbReference type="FunFam" id="1.10.579.10:FF:000003">
    <property type="entry name" value="Deoxyribodipyrimidine photo-lyase"/>
    <property type="match status" value="1"/>
</dbReference>
<evidence type="ECO:0000256" key="12">
    <source>
        <dbReference type="PIRSR" id="PIRSR602081-1"/>
    </source>
</evidence>
<evidence type="ECO:0000256" key="5">
    <source>
        <dbReference type="ARBA" id="ARBA00022630"/>
    </source>
</evidence>
<dbReference type="GO" id="GO:0071949">
    <property type="term" value="F:FAD binding"/>
    <property type="evidence" value="ECO:0007669"/>
    <property type="project" value="TreeGrafter"/>
</dbReference>
<dbReference type="PROSITE" id="PS51645">
    <property type="entry name" value="PHR_CRY_ALPHA_BETA"/>
    <property type="match status" value="1"/>
</dbReference>
<dbReference type="Gene3D" id="1.25.40.80">
    <property type="match status" value="1"/>
</dbReference>
<feature type="binding site" evidence="12">
    <location>
        <position position="270"/>
    </location>
    <ligand>
        <name>FAD</name>
        <dbReference type="ChEBI" id="CHEBI:57692"/>
    </ligand>
</feature>
<dbReference type="Gene3D" id="3.40.50.620">
    <property type="entry name" value="HUPs"/>
    <property type="match status" value="1"/>
</dbReference>
<dbReference type="OrthoDB" id="9772484at2"/>
<dbReference type="PANTHER" id="PTHR11455:SF9">
    <property type="entry name" value="CRYPTOCHROME CIRCADIAN CLOCK 5 ISOFORM X1"/>
    <property type="match status" value="1"/>
</dbReference>
<dbReference type="InterPro" id="IPR036155">
    <property type="entry name" value="Crypto/Photolyase_N_sf"/>
</dbReference>
<dbReference type="PRINTS" id="PR00147">
    <property type="entry name" value="DNAPHOTLYASE"/>
</dbReference>
<reference evidence="16 17" key="1">
    <citation type="submission" date="2017-02" db="EMBL/GenBank/DDBJ databases">
        <title>Genomic diversity within the haloalkaliphilic genus Thioalkalivibrio.</title>
        <authorList>
            <person name="Ahn A.-C."/>
            <person name="Meier-Kolthoff J."/>
            <person name="Overmars L."/>
            <person name="Richter M."/>
            <person name="Woyke T."/>
            <person name="Sorokin D.Y."/>
            <person name="Muyzer G."/>
        </authorList>
    </citation>
    <scope>NUCLEOTIDE SEQUENCE [LARGE SCALE GENOMIC DNA]</scope>
    <source>
        <strain evidence="16 17">ALJD</strain>
    </source>
</reference>
<name>A0A1V3NLQ0_9GAMM</name>
<evidence type="ECO:0000256" key="3">
    <source>
        <dbReference type="ARBA" id="ARBA00013149"/>
    </source>
</evidence>
<proteinExistence type="inferred from homology"/>
<feature type="site" description="Electron transfer via tryptophanyl radical" evidence="13">
    <location>
        <position position="381"/>
    </location>
</feature>
<dbReference type="EMBL" id="MVBK01000033">
    <property type="protein sequence ID" value="OOG25924.1"/>
    <property type="molecule type" value="Genomic_DNA"/>
</dbReference>
<evidence type="ECO:0000256" key="6">
    <source>
        <dbReference type="ARBA" id="ARBA00022827"/>
    </source>
</evidence>
<dbReference type="InterPro" id="IPR006050">
    <property type="entry name" value="DNA_photolyase_N"/>
</dbReference>
<feature type="site" description="Electron transfer via tryptophanyl radical" evidence="13">
    <location>
        <position position="358"/>
    </location>
</feature>
<dbReference type="GO" id="GO:0000719">
    <property type="term" value="P:photoreactive repair"/>
    <property type="evidence" value="ECO:0007669"/>
    <property type="project" value="UniProtKB-ARBA"/>
</dbReference>
<protein>
    <recommendedName>
        <fullName evidence="4">Deoxyribodipyrimidine photo-lyase</fullName>
        <ecNumber evidence="3">4.1.99.3</ecNumber>
    </recommendedName>
    <alternativeName>
        <fullName evidence="8">DNA photolyase</fullName>
    </alternativeName>
    <alternativeName>
        <fullName evidence="11">Photoreactivating enzyme</fullName>
    </alternativeName>
</protein>
<feature type="site" description="Electron transfer via tryptophanyl radical" evidence="13">
    <location>
        <position position="304"/>
    </location>
</feature>
<dbReference type="InterPro" id="IPR005101">
    <property type="entry name" value="Cryptochr/Photolyase_FAD-bd"/>
</dbReference>
<dbReference type="AlphaFoldDB" id="A0A1V3NLQ0"/>
<feature type="binding site" evidence="12">
    <location>
        <position position="222"/>
    </location>
    <ligand>
        <name>FAD</name>
        <dbReference type="ChEBI" id="CHEBI:57692"/>
    </ligand>
</feature>
<evidence type="ECO:0000313" key="16">
    <source>
        <dbReference type="EMBL" id="OOG25924.1"/>
    </source>
</evidence>
<sequence>MKTLLWFRRDLRLTDNPALIRGISDGDVIPVYIHAPQEEGDWAPGAASRWWLHHSLTALRADLRSRGSDLIIRQGASLAMLQSLIRETGAGQVLWNRLYDPALIRRDQGIKETLRAASVRAESFNAALLFEPRTVAKQDGDPYKVFTPFWKACLALGVPADVRSAPKRVPSPADLPEGADIDSIGLLPDLDWDAGFPELWTPGETGALARLADFMDEAVGDYDHLRNRPDCDGSSRLSPHLHFGEIGPRQVAAACQVAGDRRDSKGVDSFLREIGWREFAHHLLYHFPETTDEPLDPRFREVPWTAVDNKTLAAWRRGRTGIPLVDAAMRALWATGWMHNRARMVVASLLTKNIGAHWLTGAQWFWDTLVDADLANNTLGWQWTAGCGADAAPYFRVFNPVLQGERFDPKGDYVRRWVPELARLPARYIHKPWEAPQDVLEASGVRLGDSYPRPLVDLAESRRHALERWEMIKSAG</sequence>
<keyword evidence="6 12" id="KW-0274">FAD</keyword>
<dbReference type="PROSITE" id="PS00394">
    <property type="entry name" value="DNA_PHOTOLYASES_1_1"/>
    <property type="match status" value="1"/>
</dbReference>
<dbReference type="STRING" id="108003.B1C78_05590"/>
<feature type="domain" description="Photolyase/cryptochrome alpha/beta" evidence="15">
    <location>
        <begin position="1"/>
        <end position="129"/>
    </location>
</feature>
<evidence type="ECO:0000256" key="9">
    <source>
        <dbReference type="ARBA" id="ARBA00033999"/>
    </source>
</evidence>
<comment type="caution">
    <text evidence="16">The sequence shown here is derived from an EMBL/GenBank/DDBJ whole genome shotgun (WGS) entry which is preliminary data.</text>
</comment>
<evidence type="ECO:0000256" key="8">
    <source>
        <dbReference type="ARBA" id="ARBA00031671"/>
    </source>
</evidence>
<gene>
    <name evidence="16" type="ORF">B1C78_05590</name>
</gene>
<evidence type="ECO:0000256" key="4">
    <source>
        <dbReference type="ARBA" id="ARBA00014046"/>
    </source>
</evidence>
<organism evidence="16 17">
    <name type="scientific">Thioalkalivibrio denitrificans</name>
    <dbReference type="NCBI Taxonomy" id="108003"/>
    <lineage>
        <taxon>Bacteria</taxon>
        <taxon>Pseudomonadati</taxon>
        <taxon>Pseudomonadota</taxon>
        <taxon>Gammaproteobacteria</taxon>
        <taxon>Chromatiales</taxon>
        <taxon>Ectothiorhodospiraceae</taxon>
        <taxon>Thioalkalivibrio</taxon>
    </lineage>
</organism>
<feature type="binding site" evidence="12">
    <location>
        <begin position="371"/>
        <end position="373"/>
    </location>
    <ligand>
        <name>FAD</name>
        <dbReference type="ChEBI" id="CHEBI:57692"/>
    </ligand>
</feature>
<dbReference type="Gene3D" id="1.10.579.10">
    <property type="entry name" value="DNA Cyclobutane Dipyrimidine Photolyase, subunit A, domain 3"/>
    <property type="match status" value="1"/>
</dbReference>
<dbReference type="InterPro" id="IPR036134">
    <property type="entry name" value="Crypto/Photolyase_FAD-like_sf"/>
</dbReference>
<comment type="catalytic activity">
    <reaction evidence="9">
        <text>cyclobutadipyrimidine (in DNA) = 2 pyrimidine residues (in DNA).</text>
        <dbReference type="EC" id="4.1.99.3"/>
    </reaction>
</comment>
<evidence type="ECO:0000256" key="10">
    <source>
        <dbReference type="ARBA" id="ARBA00059220"/>
    </source>
</evidence>
<dbReference type="GO" id="GO:0003904">
    <property type="term" value="F:deoxyribodipyrimidine photo-lyase activity"/>
    <property type="evidence" value="ECO:0007669"/>
    <property type="project" value="UniProtKB-EC"/>
</dbReference>
<keyword evidence="5 12" id="KW-0285">Flavoprotein</keyword>